<dbReference type="InterPro" id="IPR036390">
    <property type="entry name" value="WH_DNA-bd_sf"/>
</dbReference>
<accession>A0A645A1G1</accession>
<dbReference type="Pfam" id="PF00392">
    <property type="entry name" value="GntR"/>
    <property type="match status" value="1"/>
</dbReference>
<dbReference type="AlphaFoldDB" id="A0A645A1G1"/>
<dbReference type="Pfam" id="PF07729">
    <property type="entry name" value="FCD"/>
    <property type="match status" value="1"/>
</dbReference>
<dbReference type="InterPro" id="IPR036388">
    <property type="entry name" value="WH-like_DNA-bd_sf"/>
</dbReference>
<dbReference type="PROSITE" id="PS50949">
    <property type="entry name" value="HTH_GNTR"/>
    <property type="match status" value="1"/>
</dbReference>
<evidence type="ECO:0000313" key="5">
    <source>
        <dbReference type="EMBL" id="MPM47035.1"/>
    </source>
</evidence>
<comment type="caution">
    <text evidence="5">The sequence shown here is derived from an EMBL/GenBank/DDBJ whole genome shotgun (WGS) entry which is preliminary data.</text>
</comment>
<protein>
    <submittedName>
        <fullName evidence="5">HTH-type transcriptional repressor RspR</fullName>
    </submittedName>
</protein>
<dbReference type="SUPFAM" id="SSF48008">
    <property type="entry name" value="GntR ligand-binding domain-like"/>
    <property type="match status" value="1"/>
</dbReference>
<dbReference type="PANTHER" id="PTHR43537">
    <property type="entry name" value="TRANSCRIPTIONAL REGULATOR, GNTR FAMILY"/>
    <property type="match status" value="1"/>
</dbReference>
<dbReference type="PANTHER" id="PTHR43537:SF6">
    <property type="entry name" value="HTH-TYPE TRANSCRIPTIONAL REPRESSOR RSPR"/>
    <property type="match status" value="1"/>
</dbReference>
<evidence type="ECO:0000256" key="3">
    <source>
        <dbReference type="ARBA" id="ARBA00023163"/>
    </source>
</evidence>
<dbReference type="InterPro" id="IPR000524">
    <property type="entry name" value="Tscrpt_reg_HTH_GntR"/>
</dbReference>
<proteinExistence type="predicted"/>
<dbReference type="SMART" id="SM00345">
    <property type="entry name" value="HTH_GNTR"/>
    <property type="match status" value="1"/>
</dbReference>
<evidence type="ECO:0000256" key="1">
    <source>
        <dbReference type="ARBA" id="ARBA00023015"/>
    </source>
</evidence>
<dbReference type="SUPFAM" id="SSF46785">
    <property type="entry name" value="Winged helix' DNA-binding domain"/>
    <property type="match status" value="1"/>
</dbReference>
<dbReference type="InterPro" id="IPR011711">
    <property type="entry name" value="GntR_C"/>
</dbReference>
<dbReference type="SMART" id="SM00895">
    <property type="entry name" value="FCD"/>
    <property type="match status" value="1"/>
</dbReference>
<name>A0A645A1G1_9ZZZZ</name>
<dbReference type="GO" id="GO:0003700">
    <property type="term" value="F:DNA-binding transcription factor activity"/>
    <property type="evidence" value="ECO:0007669"/>
    <property type="project" value="InterPro"/>
</dbReference>
<dbReference type="CDD" id="cd07377">
    <property type="entry name" value="WHTH_GntR"/>
    <property type="match status" value="1"/>
</dbReference>
<organism evidence="5">
    <name type="scientific">bioreactor metagenome</name>
    <dbReference type="NCBI Taxonomy" id="1076179"/>
    <lineage>
        <taxon>unclassified sequences</taxon>
        <taxon>metagenomes</taxon>
        <taxon>ecological metagenomes</taxon>
    </lineage>
</organism>
<dbReference type="Gene3D" id="1.20.120.530">
    <property type="entry name" value="GntR ligand-binding domain-like"/>
    <property type="match status" value="1"/>
</dbReference>
<dbReference type="Gene3D" id="1.10.10.10">
    <property type="entry name" value="Winged helix-like DNA-binding domain superfamily/Winged helix DNA-binding domain"/>
    <property type="match status" value="1"/>
</dbReference>
<evidence type="ECO:0000256" key="2">
    <source>
        <dbReference type="ARBA" id="ARBA00023125"/>
    </source>
</evidence>
<gene>
    <name evidence="5" type="primary">rspR_30</name>
    <name evidence="5" type="ORF">SDC9_93743</name>
</gene>
<evidence type="ECO:0000259" key="4">
    <source>
        <dbReference type="PROSITE" id="PS50949"/>
    </source>
</evidence>
<sequence>MITLELLGKEWGESVRDWTFRTILYNLVNLVLPPGSAVSENDVAAALGTSRTPVREAFIRLAQDGLLVVYPQKGTYVSLVDEHRVEEGRYLRLCLEMHTMELACEIRTPEDLVALETNLRLQRLAVDEKKPSRFFCLDEDFHRLVFAACGKERIWEAIRKMSSHFDRVRMLSLHATDWEKIIAQHHFLLEVISTRNHWKAREAVSEHLTKVNYDLGKLRREYPSYFRTTQGR</sequence>
<dbReference type="EMBL" id="VSSQ01011517">
    <property type="protein sequence ID" value="MPM47035.1"/>
    <property type="molecule type" value="Genomic_DNA"/>
</dbReference>
<dbReference type="InterPro" id="IPR008920">
    <property type="entry name" value="TF_FadR/GntR_C"/>
</dbReference>
<feature type="domain" description="HTH gntR-type" evidence="4">
    <location>
        <begin position="13"/>
        <end position="80"/>
    </location>
</feature>
<keyword evidence="1" id="KW-0805">Transcription regulation</keyword>
<reference evidence="5" key="1">
    <citation type="submission" date="2019-08" db="EMBL/GenBank/DDBJ databases">
        <authorList>
            <person name="Kucharzyk K."/>
            <person name="Murdoch R.W."/>
            <person name="Higgins S."/>
            <person name="Loffler F."/>
        </authorList>
    </citation>
    <scope>NUCLEOTIDE SEQUENCE</scope>
</reference>
<dbReference type="GO" id="GO:0003677">
    <property type="term" value="F:DNA binding"/>
    <property type="evidence" value="ECO:0007669"/>
    <property type="project" value="UniProtKB-KW"/>
</dbReference>
<keyword evidence="3" id="KW-0804">Transcription</keyword>
<keyword evidence="2" id="KW-0238">DNA-binding</keyword>